<dbReference type="RefSeq" id="WP_047914587.1">
    <property type="nucleotide sequence ID" value="NZ_LN774769.1"/>
</dbReference>
<dbReference type="GO" id="GO:0016887">
    <property type="term" value="F:ATP hydrolysis activity"/>
    <property type="evidence" value="ECO:0007669"/>
    <property type="project" value="InterPro"/>
</dbReference>
<evidence type="ECO:0000313" key="6">
    <source>
        <dbReference type="Proteomes" id="UP000033166"/>
    </source>
</evidence>
<dbReference type="PROSITE" id="PS50893">
    <property type="entry name" value="ABC_TRANSPORTER_2"/>
    <property type="match status" value="1"/>
</dbReference>
<dbReference type="InterPro" id="IPR003593">
    <property type="entry name" value="AAA+_ATPase"/>
</dbReference>
<feature type="domain" description="ABC transporter" evidence="4">
    <location>
        <begin position="4"/>
        <end position="201"/>
    </location>
</feature>
<dbReference type="InterPro" id="IPR027417">
    <property type="entry name" value="P-loop_NTPase"/>
</dbReference>
<dbReference type="PANTHER" id="PTHR42939:SF1">
    <property type="entry name" value="ABC TRANSPORTER ATP-BINDING PROTEIN ALBC-RELATED"/>
    <property type="match status" value="1"/>
</dbReference>
<evidence type="ECO:0000256" key="2">
    <source>
        <dbReference type="ARBA" id="ARBA00022741"/>
    </source>
</evidence>
<dbReference type="PANTHER" id="PTHR42939">
    <property type="entry name" value="ABC TRANSPORTER ATP-BINDING PROTEIN ALBC-RELATED"/>
    <property type="match status" value="1"/>
</dbReference>
<evidence type="ECO:0000256" key="3">
    <source>
        <dbReference type="ARBA" id="ARBA00022840"/>
    </source>
</evidence>
<sequence length="201" mass="22137">MTGLCVKNLITPLFDNLSFDLPATGLYGIIGRNGIGKSTLFSMISGEIKTDGTCITSGKVSYVPSLAIFDQHLSANDYLKLLAKDELAAFEDNLRVMGGADFFKQKIGKYSLGMKELFAFTFAVSISSDVLILDELLDGLDEKRRLQALKLLQQVSKEKLVIFTSHNLTEVFTYSDRVYLLEKASLLPMASLTDASLKMSI</sequence>
<dbReference type="Proteomes" id="UP000033166">
    <property type="component" value="Chromosome I"/>
</dbReference>
<dbReference type="InterPro" id="IPR051782">
    <property type="entry name" value="ABC_Transporter_VariousFunc"/>
</dbReference>
<gene>
    <name evidence="5" type="ORF">LACPI_0088</name>
</gene>
<keyword evidence="1" id="KW-0813">Transport</keyword>
<dbReference type="KEGG" id="lpk:LACPI_0088"/>
<dbReference type="SUPFAM" id="SSF52540">
    <property type="entry name" value="P-loop containing nucleoside triphosphate hydrolases"/>
    <property type="match status" value="1"/>
</dbReference>
<dbReference type="HOGENOM" id="CLU_000604_1_2_9"/>
<organism evidence="5 6">
    <name type="scientific">Pseudolactococcus piscium MKFS47</name>
    <dbReference type="NCBI Taxonomy" id="297352"/>
    <lineage>
        <taxon>Bacteria</taxon>
        <taxon>Bacillati</taxon>
        <taxon>Bacillota</taxon>
        <taxon>Bacilli</taxon>
        <taxon>Lactobacillales</taxon>
        <taxon>Streptococcaceae</taxon>
        <taxon>Pseudolactococcus</taxon>
    </lineage>
</organism>
<dbReference type="STRING" id="1364.LP2241_10080"/>
<dbReference type="AlphaFoldDB" id="A0A0D6DU82"/>
<dbReference type="Pfam" id="PF00005">
    <property type="entry name" value="ABC_tran"/>
    <property type="match status" value="1"/>
</dbReference>
<dbReference type="EMBL" id="LN774769">
    <property type="protein sequence ID" value="CEN27288.1"/>
    <property type="molecule type" value="Genomic_DNA"/>
</dbReference>
<dbReference type="SMART" id="SM00382">
    <property type="entry name" value="AAA"/>
    <property type="match status" value="1"/>
</dbReference>
<evidence type="ECO:0000259" key="4">
    <source>
        <dbReference type="PROSITE" id="PS50893"/>
    </source>
</evidence>
<dbReference type="GO" id="GO:0005524">
    <property type="term" value="F:ATP binding"/>
    <property type="evidence" value="ECO:0007669"/>
    <property type="project" value="UniProtKB-KW"/>
</dbReference>
<keyword evidence="3 5" id="KW-0067">ATP-binding</keyword>
<accession>A0A0D6DU82</accession>
<proteinExistence type="predicted"/>
<evidence type="ECO:0000313" key="5">
    <source>
        <dbReference type="EMBL" id="CEN27288.1"/>
    </source>
</evidence>
<protein>
    <submittedName>
        <fullName evidence="5">Capsular polysaccharide ABC transporter ATP-binding protein</fullName>
    </submittedName>
</protein>
<keyword evidence="2" id="KW-0547">Nucleotide-binding</keyword>
<evidence type="ECO:0000256" key="1">
    <source>
        <dbReference type="ARBA" id="ARBA00022448"/>
    </source>
</evidence>
<dbReference type="InterPro" id="IPR003439">
    <property type="entry name" value="ABC_transporter-like_ATP-bd"/>
</dbReference>
<reference evidence="6" key="1">
    <citation type="submission" date="2015-01" db="EMBL/GenBank/DDBJ databases">
        <authorList>
            <person name="Andreevskaya M."/>
        </authorList>
    </citation>
    <scope>NUCLEOTIDE SEQUENCE [LARGE SCALE GENOMIC DNA]</scope>
    <source>
        <strain evidence="6">MKFS47</strain>
    </source>
</reference>
<dbReference type="Gene3D" id="3.40.50.300">
    <property type="entry name" value="P-loop containing nucleotide triphosphate hydrolases"/>
    <property type="match status" value="1"/>
</dbReference>
<name>A0A0D6DU82_9LACT</name>